<feature type="compositionally biased region" description="Polar residues" evidence="1">
    <location>
        <begin position="237"/>
        <end position="247"/>
    </location>
</feature>
<organism evidence="2 3">
    <name type="scientific">Dehalococcoides mccartyi</name>
    <dbReference type="NCBI Taxonomy" id="61435"/>
    <lineage>
        <taxon>Bacteria</taxon>
        <taxon>Bacillati</taxon>
        <taxon>Chloroflexota</taxon>
        <taxon>Dehalococcoidia</taxon>
        <taxon>Dehalococcoidales</taxon>
        <taxon>Dehalococcoidaceae</taxon>
        <taxon>Dehalococcoides</taxon>
    </lineage>
</organism>
<evidence type="ECO:0000313" key="3">
    <source>
        <dbReference type="Proteomes" id="UP001327986"/>
    </source>
</evidence>
<evidence type="ECO:0000256" key="1">
    <source>
        <dbReference type="SAM" id="MobiDB-lite"/>
    </source>
</evidence>
<reference evidence="2" key="1">
    <citation type="submission" date="2023-12" db="EMBL/GenBank/DDBJ databases">
        <title>Isolation of organohalide respiring bacteria Dehalococcoides mccartyi strain GPTCE1 in groundwater collected near a chemical plant in Suzhou, China.</title>
        <authorList>
            <person name="Liu G."/>
        </authorList>
    </citation>
    <scope>NUCLEOTIDE SEQUENCE</scope>
    <source>
        <strain evidence="2">GPTCE1</strain>
    </source>
</reference>
<dbReference type="RefSeq" id="WP_324664286.1">
    <property type="nucleotide sequence ID" value="NZ_CP141531.1"/>
</dbReference>
<evidence type="ECO:0000313" key="2">
    <source>
        <dbReference type="EMBL" id="WRO06735.1"/>
    </source>
</evidence>
<name>A0AB38Z820_9CHLR</name>
<proteinExistence type="predicted"/>
<dbReference type="AlphaFoldDB" id="A0AB38Z820"/>
<feature type="compositionally biased region" description="Polar residues" evidence="1">
    <location>
        <begin position="279"/>
        <end position="290"/>
    </location>
</feature>
<gene>
    <name evidence="2" type="ORF">VLL09_04920</name>
</gene>
<dbReference type="EMBL" id="CP141531">
    <property type="protein sequence ID" value="WRO06735.1"/>
    <property type="molecule type" value="Genomic_DNA"/>
</dbReference>
<accession>A0AB38Z820</accession>
<feature type="region of interest" description="Disordered" evidence="1">
    <location>
        <begin position="209"/>
        <end position="290"/>
    </location>
</feature>
<dbReference type="Proteomes" id="UP001327986">
    <property type="component" value="Chromosome"/>
</dbReference>
<sequence>MVDSDEGRIGYVKRRLAEAQTPEEVEQIEDELIDDEKIPRGTVSRVKSDMKKCGELPQSSNGNSLISMKRQFPQRLGRYDVLTPEAVLDQLRLQDGDYKVGFVDGIAMLLLAARLNQELATTQAEAMTPMIKMLQTLREEERVAAERSKASASEAASIAAQQAVSGIVGYLDQKLPKGPPPKDTNELFTKRIDKMWDMMDHMMEQKMFPQAASKPPEGWEYEKVSNPVSSPPPQNEAAPQNTQSSPQGWAREQEKEEQDVQSSNVRSEPPANGEGSGGRTASQDGSQEIP</sequence>
<protein>
    <submittedName>
        <fullName evidence="2">Uncharacterized protein</fullName>
    </submittedName>
</protein>